<dbReference type="Pfam" id="PF00535">
    <property type="entry name" value="Glycos_transf_2"/>
    <property type="match status" value="1"/>
</dbReference>
<dbReference type="CDD" id="cd00761">
    <property type="entry name" value="Glyco_tranf_GTA_type"/>
    <property type="match status" value="1"/>
</dbReference>
<accession>A0ABV3XWE7</accession>
<gene>
    <name evidence="2" type="ORF">Ga0609869_003035</name>
</gene>
<dbReference type="InterPro" id="IPR050834">
    <property type="entry name" value="Glycosyltransf_2"/>
</dbReference>
<dbReference type="EMBL" id="JBEHHI010000003">
    <property type="protein sequence ID" value="MEX5729682.1"/>
    <property type="molecule type" value="Genomic_DNA"/>
</dbReference>
<feature type="domain" description="Glycosyltransferase 2-like" evidence="1">
    <location>
        <begin position="10"/>
        <end position="115"/>
    </location>
</feature>
<dbReference type="PANTHER" id="PTHR43685:SF3">
    <property type="entry name" value="SLR2126 PROTEIN"/>
    <property type="match status" value="1"/>
</dbReference>
<dbReference type="PANTHER" id="PTHR43685">
    <property type="entry name" value="GLYCOSYLTRANSFERASE"/>
    <property type="match status" value="1"/>
</dbReference>
<keyword evidence="3" id="KW-1185">Reference proteome</keyword>
<sequence>MRLVFAIASTGRERILADCLAHIALQDRLPDLVILSLGAPEDAPANGYDALPFPVREVIGPKGLTRQRNRVLDALEPGDILLFLDDDFLMAPDYLRQTLRLYEEHPDIVMLTGTVVADGINGPGFSFEDGLKLLADAARPAGDGLTDTYNGYGCNMSLRADPVISLGLRFDERLPFYGWLEDVDFGRLLARHGRIVRAEALVGVHLGTKTGRGTGLLLGYSQIANPLYLIGKGTMRRDRALRMMRRNVTANLAKALWPEPWVDRVGRLRGNLLALGDLVRGRIAPERVLDLR</sequence>
<evidence type="ECO:0000259" key="1">
    <source>
        <dbReference type="Pfam" id="PF00535"/>
    </source>
</evidence>
<dbReference type="SUPFAM" id="SSF53448">
    <property type="entry name" value="Nucleotide-diphospho-sugar transferases"/>
    <property type="match status" value="1"/>
</dbReference>
<evidence type="ECO:0000313" key="2">
    <source>
        <dbReference type="EMBL" id="MEX5729682.1"/>
    </source>
</evidence>
<name>A0ABV3XWE7_9RHOB</name>
<dbReference type="RefSeq" id="WP_125403280.1">
    <property type="nucleotide sequence ID" value="NZ_JBEHHI010000003.1"/>
</dbReference>
<organism evidence="2 3">
    <name type="scientific">Rhodovulum iodosum</name>
    <dbReference type="NCBI Taxonomy" id="68291"/>
    <lineage>
        <taxon>Bacteria</taxon>
        <taxon>Pseudomonadati</taxon>
        <taxon>Pseudomonadota</taxon>
        <taxon>Alphaproteobacteria</taxon>
        <taxon>Rhodobacterales</taxon>
        <taxon>Paracoccaceae</taxon>
        <taxon>Rhodovulum</taxon>
    </lineage>
</organism>
<reference evidence="2 3" key="1">
    <citation type="submission" date="2024-06" db="EMBL/GenBank/DDBJ databases">
        <title>Genome of Rhodovulum iodosum, a marine photoferrotroph.</title>
        <authorList>
            <person name="Bianchini G."/>
            <person name="Nikeleit V."/>
            <person name="Kappler A."/>
            <person name="Bryce C."/>
            <person name="Sanchez-Baracaldo P."/>
        </authorList>
    </citation>
    <scope>NUCLEOTIDE SEQUENCE [LARGE SCALE GENOMIC DNA]</scope>
    <source>
        <strain evidence="2 3">UT/N1</strain>
    </source>
</reference>
<dbReference type="Gene3D" id="3.90.550.10">
    <property type="entry name" value="Spore Coat Polysaccharide Biosynthesis Protein SpsA, Chain A"/>
    <property type="match status" value="1"/>
</dbReference>
<protein>
    <submittedName>
        <fullName evidence="2">GT2 family glycosyltransferase</fullName>
    </submittedName>
</protein>
<evidence type="ECO:0000313" key="3">
    <source>
        <dbReference type="Proteomes" id="UP001560019"/>
    </source>
</evidence>
<comment type="caution">
    <text evidence="2">The sequence shown here is derived from an EMBL/GenBank/DDBJ whole genome shotgun (WGS) entry which is preliminary data.</text>
</comment>
<proteinExistence type="predicted"/>
<dbReference type="Proteomes" id="UP001560019">
    <property type="component" value="Unassembled WGS sequence"/>
</dbReference>
<dbReference type="InterPro" id="IPR029044">
    <property type="entry name" value="Nucleotide-diphossugar_trans"/>
</dbReference>
<dbReference type="InterPro" id="IPR001173">
    <property type="entry name" value="Glyco_trans_2-like"/>
</dbReference>